<dbReference type="InterPro" id="IPR004556">
    <property type="entry name" value="HemK-like"/>
</dbReference>
<dbReference type="GO" id="GO:0003676">
    <property type="term" value="F:nucleic acid binding"/>
    <property type="evidence" value="ECO:0007669"/>
    <property type="project" value="InterPro"/>
</dbReference>
<dbReference type="HAMAP" id="MF_02125">
    <property type="entry name" value="L3_methyltr_PrmB"/>
    <property type="match status" value="1"/>
</dbReference>
<dbReference type="Gene3D" id="3.40.50.150">
    <property type="entry name" value="Vaccinia Virus protein VP39"/>
    <property type="match status" value="1"/>
</dbReference>
<keyword evidence="2 4" id="KW-0808">Transferase</keyword>
<dbReference type="AlphaFoldDB" id="A0A451DC08"/>
<evidence type="ECO:0000256" key="2">
    <source>
        <dbReference type="ARBA" id="ARBA00022679"/>
    </source>
</evidence>
<keyword evidence="1 4" id="KW-0489">Methyltransferase</keyword>
<keyword evidence="6" id="KW-0687">Ribonucleoprotein</keyword>
<dbReference type="GO" id="GO:0005840">
    <property type="term" value="C:ribosome"/>
    <property type="evidence" value="ECO:0007669"/>
    <property type="project" value="UniProtKB-KW"/>
</dbReference>
<protein>
    <recommendedName>
        <fullName evidence="4">Ribosomal protein uL3 glutamine methyltransferase</fullName>
        <shortName evidence="4">uL3 MTase</shortName>
        <ecNumber evidence="4">2.1.1.298</ecNumber>
    </recommendedName>
    <alternativeName>
        <fullName evidence="4">N5-glutamine methyltransferase PrmB</fullName>
    </alternativeName>
</protein>
<keyword evidence="3 4" id="KW-0949">S-adenosyl-L-methionine</keyword>
<evidence type="ECO:0000259" key="5">
    <source>
        <dbReference type="Pfam" id="PF05175"/>
    </source>
</evidence>
<sequence length="308" mass="34523">MDKSIINELVNELKTINDVLRWSVSFFASSNLYYGHGSNNHWDEAIQLILPTLYLPMESPESILASRLTPSERHRIIARVHRRVRERIPVAYLTNVSWFCGCELYVDERVLVPRSPIGELISHKFSGILQSEPRYILDMCTGSGCIAIACALVFPNAAVDAVDISSAALEVSNKNICTYGLEKRVHSVCSDLFSALLHKKYDLIVANPPYVSDDDINNLPHEYHHEPRLGLAGGKDGLAISLLIINQAVNYLSEHGVLICEVGDSMVNLIKNHPTIPFTWLQLDQGGEGVFMMTKKQMMEVYLLKNSQ</sequence>
<dbReference type="PIRSF" id="PIRSF037167">
    <property type="entry name" value="Mtase_YfcB_prd"/>
    <property type="match status" value="1"/>
</dbReference>
<dbReference type="FunFam" id="3.40.50.150:FF:000042">
    <property type="entry name" value="50S ribosomal protein L3 glutamine methyltransferase"/>
    <property type="match status" value="1"/>
</dbReference>
<dbReference type="PROSITE" id="PS00092">
    <property type="entry name" value="N6_MTASE"/>
    <property type="match status" value="1"/>
</dbReference>
<dbReference type="Proteomes" id="UP000294418">
    <property type="component" value="Chromosome"/>
</dbReference>
<dbReference type="NCBIfam" id="TIGR00536">
    <property type="entry name" value="hemK_fam"/>
    <property type="match status" value="1"/>
</dbReference>
<gene>
    <name evidence="4 6" type="primary">prmB</name>
    <name evidence="6" type="ORF">ERCILAFE3058_038</name>
</gene>
<dbReference type="InterPro" id="IPR002052">
    <property type="entry name" value="DNA_methylase_N6_adenine_CS"/>
</dbReference>
<evidence type="ECO:0000256" key="1">
    <source>
        <dbReference type="ARBA" id="ARBA00022603"/>
    </source>
</evidence>
<dbReference type="SUPFAM" id="SSF53335">
    <property type="entry name" value="S-adenosyl-L-methionine-dependent methyltransferases"/>
    <property type="match status" value="1"/>
</dbReference>
<dbReference type="GO" id="GO:0036009">
    <property type="term" value="F:protein-glutamine N-methyltransferase activity"/>
    <property type="evidence" value="ECO:0007669"/>
    <property type="project" value="UniProtKB-UniRule"/>
</dbReference>
<dbReference type="GO" id="GO:0032259">
    <property type="term" value="P:methylation"/>
    <property type="evidence" value="ECO:0007669"/>
    <property type="project" value="UniProtKB-KW"/>
</dbReference>
<evidence type="ECO:0000313" key="6">
    <source>
        <dbReference type="EMBL" id="VFP83925.1"/>
    </source>
</evidence>
<dbReference type="GO" id="GO:0005829">
    <property type="term" value="C:cytosol"/>
    <property type="evidence" value="ECO:0007669"/>
    <property type="project" value="TreeGrafter"/>
</dbReference>
<accession>A0A451DC08</accession>
<feature type="domain" description="Methyltransferase small" evidence="5">
    <location>
        <begin position="132"/>
        <end position="215"/>
    </location>
</feature>
<dbReference type="PANTHER" id="PTHR47806:SF1">
    <property type="entry name" value="RIBOSOMAL PROTEIN UL3 GLUTAMINE METHYLTRANSFERASE"/>
    <property type="match status" value="1"/>
</dbReference>
<reference evidence="6 7" key="1">
    <citation type="submission" date="2019-02" db="EMBL/GenBank/DDBJ databases">
        <authorList>
            <person name="Manzano-Marin A."/>
            <person name="Manzano-Marin A."/>
        </authorList>
    </citation>
    <scope>NUCLEOTIDE SEQUENCE [LARGE SCALE GENOMIC DNA]</scope>
    <source>
        <strain evidence="6 7">ErCilaricifoliae</strain>
    </source>
</reference>
<dbReference type="InterPro" id="IPR007848">
    <property type="entry name" value="Small_mtfrase_dom"/>
</dbReference>
<keyword evidence="6" id="KW-0689">Ribosomal protein</keyword>
<organism evidence="6 7">
    <name type="scientific">Candidatus Erwinia haradaeae</name>
    <dbReference type="NCBI Taxonomy" id="1922217"/>
    <lineage>
        <taxon>Bacteria</taxon>
        <taxon>Pseudomonadati</taxon>
        <taxon>Pseudomonadota</taxon>
        <taxon>Gammaproteobacteria</taxon>
        <taxon>Enterobacterales</taxon>
        <taxon>Erwiniaceae</taxon>
        <taxon>Erwinia</taxon>
    </lineage>
</organism>
<evidence type="ECO:0000313" key="7">
    <source>
        <dbReference type="Proteomes" id="UP000294418"/>
    </source>
</evidence>
<dbReference type="NCBIfam" id="TIGR03533">
    <property type="entry name" value="L3_gln_methyl"/>
    <property type="match status" value="1"/>
</dbReference>
<dbReference type="PANTHER" id="PTHR47806">
    <property type="entry name" value="50S RIBOSOMAL PROTEIN L3 GLUTAMINE METHYLTRANSFERASE"/>
    <property type="match status" value="1"/>
</dbReference>
<dbReference type="OrthoDB" id="9800643at2"/>
<name>A0A451DC08_9GAMM</name>
<comment type="function">
    <text evidence="4">Methylates ribosomal protein uL3 on a specific glutamine residue.</text>
</comment>
<proteinExistence type="inferred from homology"/>
<evidence type="ECO:0000256" key="4">
    <source>
        <dbReference type="HAMAP-Rule" id="MF_02125"/>
    </source>
</evidence>
<evidence type="ECO:0000256" key="3">
    <source>
        <dbReference type="ARBA" id="ARBA00022691"/>
    </source>
</evidence>
<dbReference type="CDD" id="cd02440">
    <property type="entry name" value="AdoMet_MTases"/>
    <property type="match status" value="1"/>
</dbReference>
<dbReference type="Pfam" id="PF05175">
    <property type="entry name" value="MTS"/>
    <property type="match status" value="1"/>
</dbReference>
<dbReference type="InterPro" id="IPR017127">
    <property type="entry name" value="Ribosome_uL3_MTase"/>
</dbReference>
<dbReference type="RefSeq" id="WP_157989498.1">
    <property type="nucleotide sequence ID" value="NZ_LR217720.1"/>
</dbReference>
<dbReference type="EC" id="2.1.1.298" evidence="4"/>
<dbReference type="EMBL" id="LR217720">
    <property type="protein sequence ID" value="VFP83925.1"/>
    <property type="molecule type" value="Genomic_DNA"/>
</dbReference>
<comment type="catalytic activity">
    <reaction evidence="4">
        <text>L-glutaminyl-[ribosomal protein uL3] + S-adenosyl-L-methionine = N(5)-methyl-L-glutaminyl-[ribosomal protein uL3] + S-adenosyl-L-homocysteine + H(+)</text>
        <dbReference type="Rhea" id="RHEA:45020"/>
        <dbReference type="Rhea" id="RHEA-COMP:11063"/>
        <dbReference type="Rhea" id="RHEA-COMP:11064"/>
        <dbReference type="ChEBI" id="CHEBI:15378"/>
        <dbReference type="ChEBI" id="CHEBI:30011"/>
        <dbReference type="ChEBI" id="CHEBI:57856"/>
        <dbReference type="ChEBI" id="CHEBI:59789"/>
        <dbReference type="ChEBI" id="CHEBI:61891"/>
        <dbReference type="EC" id="2.1.1.298"/>
    </reaction>
</comment>
<comment type="similarity">
    <text evidence="4">Belongs to the protein N5-glutamine methyltransferase family. PrmB subfamily.</text>
</comment>
<dbReference type="InterPro" id="IPR029063">
    <property type="entry name" value="SAM-dependent_MTases_sf"/>
</dbReference>